<evidence type="ECO:0000313" key="3">
    <source>
        <dbReference type="Proteomes" id="UP000799118"/>
    </source>
</evidence>
<gene>
    <name evidence="2" type="ORF">BT96DRAFT_408138</name>
</gene>
<keyword evidence="3" id="KW-1185">Reference proteome</keyword>
<name>A0A6A4GUZ0_9AGAR</name>
<dbReference type="GO" id="GO:0016787">
    <property type="term" value="F:hydrolase activity"/>
    <property type="evidence" value="ECO:0007669"/>
    <property type="project" value="InterPro"/>
</dbReference>
<dbReference type="Gene3D" id="3.40.50.1820">
    <property type="entry name" value="alpha/beta hydrolase"/>
    <property type="match status" value="1"/>
</dbReference>
<dbReference type="Proteomes" id="UP000799118">
    <property type="component" value="Unassembled WGS sequence"/>
</dbReference>
<reference evidence="2" key="1">
    <citation type="journal article" date="2019" name="Environ. Microbiol.">
        <title>Fungal ecological strategies reflected in gene transcription - a case study of two litter decomposers.</title>
        <authorList>
            <person name="Barbi F."/>
            <person name="Kohler A."/>
            <person name="Barry K."/>
            <person name="Baskaran P."/>
            <person name="Daum C."/>
            <person name="Fauchery L."/>
            <person name="Ihrmark K."/>
            <person name="Kuo A."/>
            <person name="LaButti K."/>
            <person name="Lipzen A."/>
            <person name="Morin E."/>
            <person name="Grigoriev I.V."/>
            <person name="Henrissat B."/>
            <person name="Lindahl B."/>
            <person name="Martin F."/>
        </authorList>
    </citation>
    <scope>NUCLEOTIDE SEQUENCE</scope>
    <source>
        <strain evidence="2">JB14</strain>
    </source>
</reference>
<dbReference type="InterPro" id="IPR002925">
    <property type="entry name" value="Dienelactn_hydro"/>
</dbReference>
<dbReference type="PANTHER" id="PTHR17630:SF44">
    <property type="entry name" value="PROTEIN AIM2"/>
    <property type="match status" value="1"/>
</dbReference>
<dbReference type="SUPFAM" id="SSF53474">
    <property type="entry name" value="alpha/beta-Hydrolases"/>
    <property type="match status" value="1"/>
</dbReference>
<evidence type="ECO:0000259" key="1">
    <source>
        <dbReference type="Pfam" id="PF01738"/>
    </source>
</evidence>
<protein>
    <submittedName>
        <fullName evidence="2">Alpha/beta-hydrolase</fullName>
    </submittedName>
</protein>
<feature type="domain" description="Dienelactone hydrolase" evidence="1">
    <location>
        <begin position="3"/>
        <end position="182"/>
    </location>
</feature>
<dbReference type="PANTHER" id="PTHR17630">
    <property type="entry name" value="DIENELACTONE HYDROLASE"/>
    <property type="match status" value="1"/>
</dbReference>
<proteinExistence type="predicted"/>
<evidence type="ECO:0000313" key="2">
    <source>
        <dbReference type="EMBL" id="KAE9389223.1"/>
    </source>
</evidence>
<dbReference type="Pfam" id="PF01738">
    <property type="entry name" value="DLH"/>
    <property type="match status" value="1"/>
</dbReference>
<sequence>MLVQDFLAQKGFTVLSIDYFMGDPVHLHTEAGFDPMKWVDQIRKVADEVTPRWLAGVKEKYGKEPKYCVAGYCFGAPYTMELATDEDVVAVSLAHPGLLDEDHFRRIKKPLMLSLAENDFAFPLKQRRIAEDILVENKAQYYIQIFSGVQHGFAARGDPSSADIRWGKEQSAEGVAMWFHRFLDEKAVARDASSGMI</sequence>
<dbReference type="OrthoDB" id="1393670at2759"/>
<dbReference type="EMBL" id="ML769706">
    <property type="protein sequence ID" value="KAE9389223.1"/>
    <property type="molecule type" value="Genomic_DNA"/>
</dbReference>
<accession>A0A6A4GUZ0</accession>
<dbReference type="InterPro" id="IPR029058">
    <property type="entry name" value="AB_hydrolase_fold"/>
</dbReference>
<dbReference type="AlphaFoldDB" id="A0A6A4GUZ0"/>
<organism evidence="2 3">
    <name type="scientific">Gymnopus androsaceus JB14</name>
    <dbReference type="NCBI Taxonomy" id="1447944"/>
    <lineage>
        <taxon>Eukaryota</taxon>
        <taxon>Fungi</taxon>
        <taxon>Dikarya</taxon>
        <taxon>Basidiomycota</taxon>
        <taxon>Agaricomycotina</taxon>
        <taxon>Agaricomycetes</taxon>
        <taxon>Agaricomycetidae</taxon>
        <taxon>Agaricales</taxon>
        <taxon>Marasmiineae</taxon>
        <taxon>Omphalotaceae</taxon>
        <taxon>Gymnopus</taxon>
    </lineage>
</organism>